<dbReference type="RefSeq" id="WP_119150843.1">
    <property type="nucleotide sequence ID" value="NZ_JBHSOV010000035.1"/>
</dbReference>
<evidence type="ECO:0000313" key="11">
    <source>
        <dbReference type="EMBL" id="RIE02810.1"/>
    </source>
</evidence>
<feature type="chain" id="PRO_5017328410" evidence="8">
    <location>
        <begin position="21"/>
        <end position="414"/>
    </location>
</feature>
<dbReference type="Pfam" id="PF05504">
    <property type="entry name" value="Spore_GerAC"/>
    <property type="match status" value="1"/>
</dbReference>
<evidence type="ECO:0000313" key="12">
    <source>
        <dbReference type="Proteomes" id="UP000266340"/>
    </source>
</evidence>
<evidence type="ECO:0000259" key="10">
    <source>
        <dbReference type="Pfam" id="PF25198"/>
    </source>
</evidence>
<evidence type="ECO:0000256" key="1">
    <source>
        <dbReference type="ARBA" id="ARBA00004635"/>
    </source>
</evidence>
<comment type="similarity">
    <text evidence="2">Belongs to the GerABKC lipoprotein family.</text>
</comment>
<keyword evidence="5" id="KW-0472">Membrane</keyword>
<dbReference type="InterPro" id="IPR008844">
    <property type="entry name" value="Spore_GerAC-like"/>
</dbReference>
<evidence type="ECO:0000256" key="8">
    <source>
        <dbReference type="SAM" id="SignalP"/>
    </source>
</evidence>
<comment type="subcellular location">
    <subcellularLocation>
        <location evidence="1">Membrane</location>
        <topology evidence="1">Lipid-anchor</topology>
    </subcellularLocation>
</comment>
<dbReference type="PROSITE" id="PS51257">
    <property type="entry name" value="PROKAR_LIPOPROTEIN"/>
    <property type="match status" value="1"/>
</dbReference>
<dbReference type="PANTHER" id="PTHR35789:SF1">
    <property type="entry name" value="SPORE GERMINATION PROTEIN B3"/>
    <property type="match status" value="1"/>
</dbReference>
<dbReference type="InterPro" id="IPR046953">
    <property type="entry name" value="Spore_GerAC-like_C"/>
</dbReference>
<evidence type="ECO:0000256" key="4">
    <source>
        <dbReference type="ARBA" id="ARBA00022729"/>
    </source>
</evidence>
<feature type="domain" description="Spore germination GerAC-like C-terminal" evidence="9">
    <location>
        <begin position="233"/>
        <end position="397"/>
    </location>
</feature>
<dbReference type="AlphaFoldDB" id="A0A398CKI6"/>
<dbReference type="InterPro" id="IPR038501">
    <property type="entry name" value="Spore_GerAC_C_sf"/>
</dbReference>
<keyword evidence="6" id="KW-0564">Palmitate</keyword>
<evidence type="ECO:0000256" key="6">
    <source>
        <dbReference type="ARBA" id="ARBA00023139"/>
    </source>
</evidence>
<keyword evidence="3" id="KW-0309">Germination</keyword>
<protein>
    <submittedName>
        <fullName evidence="11">Ger(X)C family spore germination protein</fullName>
    </submittedName>
</protein>
<dbReference type="Pfam" id="PF25198">
    <property type="entry name" value="Spore_GerAC_N"/>
    <property type="match status" value="1"/>
</dbReference>
<evidence type="ECO:0000256" key="3">
    <source>
        <dbReference type="ARBA" id="ARBA00022544"/>
    </source>
</evidence>
<gene>
    <name evidence="11" type="ORF">D3H35_19440</name>
</gene>
<dbReference type="Proteomes" id="UP000266340">
    <property type="component" value="Unassembled WGS sequence"/>
</dbReference>
<accession>A0A398CKI6</accession>
<evidence type="ECO:0000256" key="2">
    <source>
        <dbReference type="ARBA" id="ARBA00007886"/>
    </source>
</evidence>
<dbReference type="Gene3D" id="3.30.300.210">
    <property type="entry name" value="Nutrient germinant receptor protein C, domain 3"/>
    <property type="match status" value="1"/>
</dbReference>
<comment type="caution">
    <text evidence="11">The sequence shown here is derived from an EMBL/GenBank/DDBJ whole genome shotgun (WGS) entry which is preliminary data.</text>
</comment>
<feature type="domain" description="Spore germination protein N-terminal" evidence="10">
    <location>
        <begin position="29"/>
        <end position="206"/>
    </location>
</feature>
<keyword evidence="4 8" id="KW-0732">Signal</keyword>
<evidence type="ECO:0000256" key="5">
    <source>
        <dbReference type="ARBA" id="ARBA00023136"/>
    </source>
</evidence>
<keyword evidence="12" id="KW-1185">Reference proteome</keyword>
<dbReference type="Gene3D" id="6.20.190.10">
    <property type="entry name" value="Nutrient germinant receptor protein C, domain 1"/>
    <property type="match status" value="1"/>
</dbReference>
<dbReference type="EMBL" id="QXJM01000039">
    <property type="protein sequence ID" value="RIE02810.1"/>
    <property type="molecule type" value="Genomic_DNA"/>
</dbReference>
<evidence type="ECO:0000259" key="9">
    <source>
        <dbReference type="Pfam" id="PF05504"/>
    </source>
</evidence>
<feature type="signal peptide" evidence="8">
    <location>
        <begin position="1"/>
        <end position="20"/>
    </location>
</feature>
<name>A0A398CKI6_9BACL</name>
<sequence>MKPGKRLFKLAMAVLATAFAAASLSGCWNSRELNKLAIVTALAIDRAPDSDKYKLAFQVVMPGELSRTSGSGGGNSTPVSIYEIEASTLFEGIRRASKQVPRQLFFSHVQVVVLGERLAKDGIEEIFDFFERSHEVRLTSMLLIARDGSPLNLISSLVPMEKLQANALQGASTLSSQIWSESTVVEIDDVIRKLINPGAEPTIGGLKLIGDDKAATNKKSLEQTVPSHRIELSGIAMFKEGKLAGWLDDGFAKGFLFATDRVRSTVMNLNCEGKREGIALEVVRSKASSKVTMKKGKVKVDISVTAEGNVGEVKCGISLDKLSVLRKLEKDWSEAAKVDILGAVYTAQQYKADIFGFGEFLERYHPKEWRKVKDEWGEAFAKADVNVSFRAVIRRTGMRGKSLLEKTKEGEISE</sequence>
<proteinExistence type="inferred from homology"/>
<evidence type="ECO:0000256" key="7">
    <source>
        <dbReference type="ARBA" id="ARBA00023288"/>
    </source>
</evidence>
<organism evidence="11 12">
    <name type="scientific">Cohnella faecalis</name>
    <dbReference type="NCBI Taxonomy" id="2315694"/>
    <lineage>
        <taxon>Bacteria</taxon>
        <taxon>Bacillati</taxon>
        <taxon>Bacillota</taxon>
        <taxon>Bacilli</taxon>
        <taxon>Bacillales</taxon>
        <taxon>Paenibacillaceae</taxon>
        <taxon>Cohnella</taxon>
    </lineage>
</organism>
<reference evidence="11 12" key="1">
    <citation type="submission" date="2018-09" db="EMBL/GenBank/DDBJ databases">
        <title>Cohnella cavernae sp. nov., isolated from a karst cave.</title>
        <authorList>
            <person name="Zhu H."/>
        </authorList>
    </citation>
    <scope>NUCLEOTIDE SEQUENCE [LARGE SCALE GENOMIC DNA]</scope>
    <source>
        <strain evidence="11 12">K2E09-144</strain>
    </source>
</reference>
<dbReference type="GO" id="GO:0016020">
    <property type="term" value="C:membrane"/>
    <property type="evidence" value="ECO:0007669"/>
    <property type="project" value="UniProtKB-SubCell"/>
</dbReference>
<keyword evidence="7" id="KW-0449">Lipoprotein</keyword>
<dbReference type="PANTHER" id="PTHR35789">
    <property type="entry name" value="SPORE GERMINATION PROTEIN B3"/>
    <property type="match status" value="1"/>
</dbReference>
<dbReference type="GO" id="GO:0009847">
    <property type="term" value="P:spore germination"/>
    <property type="evidence" value="ECO:0007669"/>
    <property type="project" value="InterPro"/>
</dbReference>
<dbReference type="NCBIfam" id="TIGR02887">
    <property type="entry name" value="spore_ger_x_C"/>
    <property type="match status" value="1"/>
</dbReference>
<dbReference type="InterPro" id="IPR057336">
    <property type="entry name" value="GerAC_N"/>
</dbReference>